<dbReference type="GO" id="GO:0042910">
    <property type="term" value="F:xenobiotic transmembrane transporter activity"/>
    <property type="evidence" value="ECO:0007669"/>
    <property type="project" value="TreeGrafter"/>
</dbReference>
<organism evidence="9 10">
    <name type="scientific">Hydrogenovibrio thermophilus</name>
    <dbReference type="NCBI Taxonomy" id="265883"/>
    <lineage>
        <taxon>Bacteria</taxon>
        <taxon>Pseudomonadati</taxon>
        <taxon>Pseudomonadota</taxon>
        <taxon>Gammaproteobacteria</taxon>
        <taxon>Thiotrichales</taxon>
        <taxon>Piscirickettsiaceae</taxon>
        <taxon>Hydrogenovibrio</taxon>
    </lineage>
</organism>
<feature type="transmembrane region" description="Helical" evidence="8">
    <location>
        <begin position="526"/>
        <end position="543"/>
    </location>
</feature>
<dbReference type="AlphaFoldDB" id="A0A410H5G1"/>
<dbReference type="SUPFAM" id="SSF82693">
    <property type="entry name" value="Multidrug efflux transporter AcrB pore domain, PN1, PN2, PC1 and PC2 subdomains"/>
    <property type="match status" value="3"/>
</dbReference>
<feature type="transmembrane region" description="Helical" evidence="8">
    <location>
        <begin position="856"/>
        <end position="875"/>
    </location>
</feature>
<evidence type="ECO:0000256" key="2">
    <source>
        <dbReference type="ARBA" id="ARBA00022448"/>
    </source>
</evidence>
<keyword evidence="2" id="KW-0813">Transport</keyword>
<protein>
    <submittedName>
        <fullName evidence="9">Efflux RND transporter permease subunit</fullName>
    </submittedName>
</protein>
<dbReference type="PRINTS" id="PR00702">
    <property type="entry name" value="ACRIFLAVINRP"/>
</dbReference>
<dbReference type="Gene3D" id="3.30.70.1440">
    <property type="entry name" value="Multidrug efflux transporter AcrB pore domain"/>
    <property type="match status" value="1"/>
</dbReference>
<sequence length="1042" mass="115070">MWLSDTSIKRPVLATVVSLLLLAVGMMSFDRMSLREYPNVDPPVVTIDTTYLGASAQVVESRITKRIEDRIAGISGIEYMSSESTDGRSKITVEFSINRDIDAAANDIRDRVSRIADDLPVQADPPEVEKVDGDESPIMWFNLASDSMTIPELTDFAERYIVDRFSVLDGVARVRIGGGQSFALRIWLDPKKMAEYGVTASEIEAQIRASNVELPVGSVQGQHIMLTLLADKPLQTVEHFKNLIIKQSSQIGQITLQDVANVYMGAIERRRFFKGNGMPMVGIGIIKQSNANTLSVAQLARERKTLVNESLPDGLELKDSYDASVFVQEAVNEVYKTLFISLGLVVLVMLVFLKNVRAALVPAVTLPVSLIATFWVLWMLGFSVNLLTLLALVLAIGLVVDDAIVVLENTQRHLDMGYRPIAAAYLGTRQVGFAVIATTIVLVAVFLPIGFLEGNIGRLFSEFAITLAVAVLFSSWVALTLSPALASNILKSTKTAKTTRPGAARARWSNHHFFKKFLIKNLRHPIWVWVAFFTVLASLIYYAQKVPQEYVPKEDRGVFFVMVKGPEGATFDYMQSYMTEIESRLMPLVENGEAKRLIVRAPRSFSNSEVFNSGFVIVVLEDWAKRRNGFDIMQAVRKDLSDLSGVKAIPVMRSSIGGRIQKPIQFVIGGSSYEELEKWKGLMDDAIEQTNPGLTGLDWDYQPTKPQLRLKVDYAKARALGISHEEISEALQILLGSKKATTFEYNGEEYDILLKADPKWFQSPQDLNQIYLSSDDGSQMIPLSNLVSLTEDATASSLNRYNRVRSITLSANLVDGYSLGDGLAYLNDLVRETLPAHATIEYKGQSRDFQKSSSSLYFVFIFGLVVVFLVLAAQFESFVQPFVIMLTVPLAFAGGIFALLFYGMSLNIYSQIALVLLLGLATKNGILIVEFANQLRDRGMSFYAAIVSATQLRLRPILMTAFTTCAGTVPLILSEGAGSETRQILGYVLLWGVAFSTLLSLFVVPVAYGLIARRTGSPLAKTHELDVALAERAESNGQAEKA</sequence>
<name>A0A410H5G1_9GAMM</name>
<comment type="subcellular location">
    <subcellularLocation>
        <location evidence="1">Cell inner membrane</location>
        <topology evidence="1">Multi-pass membrane protein</topology>
    </subcellularLocation>
</comment>
<dbReference type="Pfam" id="PF00873">
    <property type="entry name" value="ACR_tran"/>
    <property type="match status" value="1"/>
</dbReference>
<proteinExistence type="predicted"/>
<keyword evidence="10" id="KW-1185">Reference proteome</keyword>
<feature type="transmembrane region" description="Helical" evidence="8">
    <location>
        <begin position="882"/>
        <end position="902"/>
    </location>
</feature>
<feature type="transmembrane region" description="Helical" evidence="8">
    <location>
        <begin position="908"/>
        <end position="931"/>
    </location>
</feature>
<keyword evidence="3" id="KW-1003">Cell membrane</keyword>
<evidence type="ECO:0000313" key="9">
    <source>
        <dbReference type="EMBL" id="QAB16173.1"/>
    </source>
</evidence>
<evidence type="ECO:0000256" key="3">
    <source>
        <dbReference type="ARBA" id="ARBA00022475"/>
    </source>
</evidence>
<dbReference type="EMBL" id="CP035033">
    <property type="protein sequence ID" value="QAB16173.1"/>
    <property type="molecule type" value="Genomic_DNA"/>
</dbReference>
<gene>
    <name evidence="9" type="ORF">EPV75_11115</name>
</gene>
<feature type="transmembrane region" description="Helical" evidence="8">
    <location>
        <begin position="386"/>
        <end position="410"/>
    </location>
</feature>
<dbReference type="SUPFAM" id="SSF82714">
    <property type="entry name" value="Multidrug efflux transporter AcrB TolC docking domain, DN and DC subdomains"/>
    <property type="match status" value="2"/>
</dbReference>
<dbReference type="Gene3D" id="1.20.1640.10">
    <property type="entry name" value="Multidrug efflux transporter AcrB transmembrane domain"/>
    <property type="match status" value="2"/>
</dbReference>
<evidence type="ECO:0000256" key="8">
    <source>
        <dbReference type="SAM" id="Phobius"/>
    </source>
</evidence>
<dbReference type="KEGG" id="htr:EPV75_11115"/>
<keyword evidence="4" id="KW-0997">Cell inner membrane</keyword>
<reference evidence="9 10" key="1">
    <citation type="journal article" date="2018" name="Environ. Microbiol.">
        <title>Genomes of ubiquitous marine and hypersaline Hydrogenovibrio, Thiomicrorhabdus and Thiomicrospira spp. encode a diversity of mechanisms to sustain chemolithoautotrophy in heterogeneous environments.</title>
        <authorList>
            <person name="Scott K.M."/>
            <person name="Williams J."/>
            <person name="Porter C.M.B."/>
            <person name="Russel S."/>
            <person name="Harmer T.L."/>
            <person name="Paul J.H."/>
            <person name="Antonen K.M."/>
            <person name="Bridges M.K."/>
            <person name="Camper G.J."/>
            <person name="Campla C.K."/>
            <person name="Casella L.G."/>
            <person name="Chase E."/>
            <person name="Conrad J.W."/>
            <person name="Cruz M.C."/>
            <person name="Dunlap D.S."/>
            <person name="Duran L."/>
            <person name="Fahsbender E.M."/>
            <person name="Goldsmith D.B."/>
            <person name="Keeley R.F."/>
            <person name="Kondoff M.R."/>
            <person name="Kussy B.I."/>
            <person name="Lane M.K."/>
            <person name="Lawler S."/>
            <person name="Leigh B.A."/>
            <person name="Lewis C."/>
            <person name="Lostal L.M."/>
            <person name="Marking D."/>
            <person name="Mancera P.A."/>
            <person name="McClenthan E.C."/>
            <person name="McIntyre E.A."/>
            <person name="Mine J.A."/>
            <person name="Modi S."/>
            <person name="Moore B.D."/>
            <person name="Morgan W.A."/>
            <person name="Nelson K.M."/>
            <person name="Nguyen K.N."/>
            <person name="Ogburn N."/>
            <person name="Parrino D.G."/>
            <person name="Pedapudi A.D."/>
            <person name="Pelham R.P."/>
            <person name="Preece A.M."/>
            <person name="Rampersad E.A."/>
            <person name="Richardson J.C."/>
            <person name="Rodgers C.M."/>
            <person name="Schaffer B.L."/>
            <person name="Sheridan N.E."/>
            <person name="Solone M.R."/>
            <person name="Staley Z.R."/>
            <person name="Tabuchi M."/>
            <person name="Waide R.J."/>
            <person name="Wanjugi P.W."/>
            <person name="Young S."/>
            <person name="Clum A."/>
            <person name="Daum C."/>
            <person name="Huntemann M."/>
            <person name="Ivanova N."/>
            <person name="Kyrpides N."/>
            <person name="Mikhailova N."/>
            <person name="Palaniappan K."/>
            <person name="Pillay M."/>
            <person name="Reddy T.B.K."/>
            <person name="Shapiro N."/>
            <person name="Stamatis D."/>
            <person name="Varghese N."/>
            <person name="Woyke T."/>
            <person name="Boden R."/>
            <person name="Freyermuth S.K."/>
            <person name="Kerfeld C.A."/>
        </authorList>
    </citation>
    <scope>NUCLEOTIDE SEQUENCE [LARGE SCALE GENOMIC DNA]</scope>
    <source>
        <strain evidence="9 10">JR-2</strain>
    </source>
</reference>
<dbReference type="FunFam" id="1.20.1640.10:FF:000001">
    <property type="entry name" value="Efflux pump membrane transporter"/>
    <property type="match status" value="1"/>
</dbReference>
<dbReference type="Gene3D" id="3.30.70.1320">
    <property type="entry name" value="Multidrug efflux transporter AcrB pore domain like"/>
    <property type="match status" value="1"/>
</dbReference>
<feature type="transmembrane region" description="Helical" evidence="8">
    <location>
        <begin position="334"/>
        <end position="353"/>
    </location>
</feature>
<dbReference type="SUPFAM" id="SSF82866">
    <property type="entry name" value="Multidrug efflux transporter AcrB transmembrane domain"/>
    <property type="match status" value="2"/>
</dbReference>
<evidence type="ECO:0000256" key="5">
    <source>
        <dbReference type="ARBA" id="ARBA00022692"/>
    </source>
</evidence>
<feature type="transmembrane region" description="Helical" evidence="8">
    <location>
        <begin position="431"/>
        <end position="451"/>
    </location>
</feature>
<dbReference type="Gene3D" id="3.30.70.1430">
    <property type="entry name" value="Multidrug efflux transporter AcrB pore domain"/>
    <property type="match status" value="2"/>
</dbReference>
<feature type="transmembrane region" description="Helical" evidence="8">
    <location>
        <begin position="360"/>
        <end position="380"/>
    </location>
</feature>
<dbReference type="Gene3D" id="3.30.2090.10">
    <property type="entry name" value="Multidrug efflux transporter AcrB TolC docking domain, DN and DC subdomains"/>
    <property type="match status" value="2"/>
</dbReference>
<feature type="transmembrane region" description="Helical" evidence="8">
    <location>
        <begin position="952"/>
        <end position="972"/>
    </location>
</feature>
<evidence type="ECO:0000256" key="1">
    <source>
        <dbReference type="ARBA" id="ARBA00004429"/>
    </source>
</evidence>
<accession>A0A410H5G1</accession>
<feature type="transmembrane region" description="Helical" evidence="8">
    <location>
        <begin position="984"/>
        <end position="1011"/>
    </location>
</feature>
<keyword evidence="5 8" id="KW-0812">Transmembrane</keyword>
<keyword evidence="6 8" id="KW-1133">Transmembrane helix</keyword>
<dbReference type="Proteomes" id="UP000285478">
    <property type="component" value="Chromosome"/>
</dbReference>
<feature type="transmembrane region" description="Helical" evidence="8">
    <location>
        <begin position="463"/>
        <end position="490"/>
    </location>
</feature>
<dbReference type="PANTHER" id="PTHR32063:SF14">
    <property type="entry name" value="BLL4319 PROTEIN"/>
    <property type="match status" value="1"/>
</dbReference>
<evidence type="ECO:0000256" key="4">
    <source>
        <dbReference type="ARBA" id="ARBA00022519"/>
    </source>
</evidence>
<dbReference type="PANTHER" id="PTHR32063">
    <property type="match status" value="1"/>
</dbReference>
<dbReference type="RefSeq" id="WP_128385434.1">
    <property type="nucleotide sequence ID" value="NZ_CP035033.1"/>
</dbReference>
<dbReference type="InterPro" id="IPR001036">
    <property type="entry name" value="Acrflvin-R"/>
</dbReference>
<evidence type="ECO:0000256" key="7">
    <source>
        <dbReference type="ARBA" id="ARBA00023136"/>
    </source>
</evidence>
<dbReference type="GO" id="GO:0005886">
    <property type="term" value="C:plasma membrane"/>
    <property type="evidence" value="ECO:0007669"/>
    <property type="project" value="UniProtKB-SubCell"/>
</dbReference>
<dbReference type="InterPro" id="IPR027463">
    <property type="entry name" value="AcrB_DN_DC_subdom"/>
</dbReference>
<evidence type="ECO:0000256" key="6">
    <source>
        <dbReference type="ARBA" id="ARBA00022989"/>
    </source>
</evidence>
<evidence type="ECO:0000313" key="10">
    <source>
        <dbReference type="Proteomes" id="UP000285478"/>
    </source>
</evidence>
<keyword evidence="7 8" id="KW-0472">Membrane</keyword>